<gene>
    <name evidence="2" type="ORF">GH714_031693</name>
</gene>
<dbReference type="InterPro" id="IPR029058">
    <property type="entry name" value="AB_hydrolase_fold"/>
</dbReference>
<sequence>MAEANNGKHFVLVHGAGGGAWVWYKVKPRLEAAGHCVTVLDMAASGWHPKAFQEVHTFTEYNEPLMEFMGFLQEKEKVILVGHSLGGMNLALAMEKYPDKISAAVFVSAVLPDTLYHPSYVFEKHL</sequence>
<dbReference type="EMBL" id="JAAGAX010000013">
    <property type="protein sequence ID" value="KAF2295145.1"/>
    <property type="molecule type" value="Genomic_DNA"/>
</dbReference>
<dbReference type="GO" id="GO:0080030">
    <property type="term" value="F:methyl indole-3-acetate esterase activity"/>
    <property type="evidence" value="ECO:0007669"/>
    <property type="project" value="TreeGrafter"/>
</dbReference>
<dbReference type="PANTHER" id="PTHR10992">
    <property type="entry name" value="METHYLESTERASE FAMILY MEMBER"/>
    <property type="match status" value="1"/>
</dbReference>
<dbReference type="Gene3D" id="3.40.50.1820">
    <property type="entry name" value="alpha/beta hydrolase"/>
    <property type="match status" value="1"/>
</dbReference>
<dbReference type="InterPro" id="IPR000073">
    <property type="entry name" value="AB_hydrolase_1"/>
</dbReference>
<name>A0A6A6L3X3_HEVBR</name>
<dbReference type="GO" id="GO:0080031">
    <property type="term" value="F:methyl salicylate esterase activity"/>
    <property type="evidence" value="ECO:0007669"/>
    <property type="project" value="TreeGrafter"/>
</dbReference>
<reference evidence="2 3" key="1">
    <citation type="journal article" date="2020" name="Mol. Plant">
        <title>The Chromosome-Based Rubber Tree Genome Provides New Insights into Spurge Genome Evolution and Rubber Biosynthesis.</title>
        <authorList>
            <person name="Liu J."/>
            <person name="Shi C."/>
            <person name="Shi C.C."/>
            <person name="Li W."/>
            <person name="Zhang Q.J."/>
            <person name="Zhang Y."/>
            <person name="Li K."/>
            <person name="Lu H.F."/>
            <person name="Shi C."/>
            <person name="Zhu S.T."/>
            <person name="Xiao Z.Y."/>
            <person name="Nan H."/>
            <person name="Yue Y."/>
            <person name="Zhu X.G."/>
            <person name="Wu Y."/>
            <person name="Hong X.N."/>
            <person name="Fan G.Y."/>
            <person name="Tong Y."/>
            <person name="Zhang D."/>
            <person name="Mao C.L."/>
            <person name="Liu Y.L."/>
            <person name="Hao S.J."/>
            <person name="Liu W.Q."/>
            <person name="Lv M.Q."/>
            <person name="Zhang H.B."/>
            <person name="Liu Y."/>
            <person name="Hu-Tang G.R."/>
            <person name="Wang J.P."/>
            <person name="Wang J.H."/>
            <person name="Sun Y.H."/>
            <person name="Ni S.B."/>
            <person name="Chen W.B."/>
            <person name="Zhang X.C."/>
            <person name="Jiao Y.N."/>
            <person name="Eichler E.E."/>
            <person name="Li G.H."/>
            <person name="Liu X."/>
            <person name="Gao L.Z."/>
        </authorList>
    </citation>
    <scope>NUCLEOTIDE SEQUENCE [LARGE SCALE GENOMIC DNA]</scope>
    <source>
        <strain evidence="3">cv. GT1</strain>
        <tissue evidence="2">Leaf</tissue>
    </source>
</reference>
<dbReference type="InterPro" id="IPR045889">
    <property type="entry name" value="MES/HNL"/>
</dbReference>
<dbReference type="GO" id="GO:0009694">
    <property type="term" value="P:jasmonic acid metabolic process"/>
    <property type="evidence" value="ECO:0007669"/>
    <property type="project" value="TreeGrafter"/>
</dbReference>
<dbReference type="Proteomes" id="UP000467840">
    <property type="component" value="Chromosome 7"/>
</dbReference>
<dbReference type="AlphaFoldDB" id="A0A6A6L3X3"/>
<dbReference type="PANTHER" id="PTHR10992:SF1078">
    <property type="entry name" value="AB HYDROLASE-1 DOMAIN-CONTAINING PROTEIN"/>
    <property type="match status" value="1"/>
</dbReference>
<accession>A0A6A6L3X3</accession>
<evidence type="ECO:0000313" key="2">
    <source>
        <dbReference type="EMBL" id="KAF2295145.1"/>
    </source>
</evidence>
<proteinExistence type="predicted"/>
<comment type="caution">
    <text evidence="2">The sequence shown here is derived from an EMBL/GenBank/DDBJ whole genome shotgun (WGS) entry which is preliminary data.</text>
</comment>
<evidence type="ECO:0000259" key="1">
    <source>
        <dbReference type="Pfam" id="PF00561"/>
    </source>
</evidence>
<evidence type="ECO:0000313" key="3">
    <source>
        <dbReference type="Proteomes" id="UP000467840"/>
    </source>
</evidence>
<dbReference type="GO" id="GO:0080032">
    <property type="term" value="F:methyl jasmonate esterase activity"/>
    <property type="evidence" value="ECO:0007669"/>
    <property type="project" value="TreeGrafter"/>
</dbReference>
<dbReference type="Pfam" id="PF00561">
    <property type="entry name" value="Abhydrolase_1"/>
    <property type="match status" value="1"/>
</dbReference>
<organism evidence="2 3">
    <name type="scientific">Hevea brasiliensis</name>
    <name type="common">Para rubber tree</name>
    <name type="synonym">Siphonia brasiliensis</name>
    <dbReference type="NCBI Taxonomy" id="3981"/>
    <lineage>
        <taxon>Eukaryota</taxon>
        <taxon>Viridiplantae</taxon>
        <taxon>Streptophyta</taxon>
        <taxon>Embryophyta</taxon>
        <taxon>Tracheophyta</taxon>
        <taxon>Spermatophyta</taxon>
        <taxon>Magnoliopsida</taxon>
        <taxon>eudicotyledons</taxon>
        <taxon>Gunneridae</taxon>
        <taxon>Pentapetalae</taxon>
        <taxon>rosids</taxon>
        <taxon>fabids</taxon>
        <taxon>Malpighiales</taxon>
        <taxon>Euphorbiaceae</taxon>
        <taxon>Crotonoideae</taxon>
        <taxon>Micrandreae</taxon>
        <taxon>Hevea</taxon>
    </lineage>
</organism>
<keyword evidence="3" id="KW-1185">Reference proteome</keyword>
<protein>
    <recommendedName>
        <fullName evidence="1">AB hydrolase-1 domain-containing protein</fullName>
    </recommendedName>
</protein>
<dbReference type="SUPFAM" id="SSF53474">
    <property type="entry name" value="alpha/beta-Hydrolases"/>
    <property type="match status" value="1"/>
</dbReference>
<dbReference type="GO" id="GO:0009696">
    <property type="term" value="P:salicylic acid metabolic process"/>
    <property type="evidence" value="ECO:0007669"/>
    <property type="project" value="TreeGrafter"/>
</dbReference>
<feature type="domain" description="AB hydrolase-1" evidence="1">
    <location>
        <begin position="9"/>
        <end position="116"/>
    </location>
</feature>